<reference evidence="4" key="1">
    <citation type="submission" date="2013-01" db="EMBL/GenBank/DDBJ databases">
        <title>Draft Genome Sequence of a Mulberry Tree, Morus notabilis C.K. Schneid.</title>
        <authorList>
            <person name="He N."/>
            <person name="Zhao S."/>
        </authorList>
    </citation>
    <scope>NUCLEOTIDE SEQUENCE</scope>
</reference>
<dbReference type="Pfam" id="PF07944">
    <property type="entry name" value="Beta-AFase-like_GH127_cat"/>
    <property type="match status" value="1"/>
</dbReference>
<evidence type="ECO:0000259" key="1">
    <source>
        <dbReference type="Pfam" id="PF07944"/>
    </source>
</evidence>
<feature type="domain" description="Non-reducing end beta-L-arabinofuranosidase-like GH127 catalytic" evidence="1">
    <location>
        <begin position="102"/>
        <end position="484"/>
    </location>
</feature>
<dbReference type="OrthoDB" id="5358475at2759"/>
<sequence>MAFELSGYVVMAKECTNTPTQLSSHTLRYEILTSKNETWKKEMFSHYHLTPTDDSAWWNLLPRKLLREEDEFDWTMMYRKMKTSGIGSDGSGDVLKEVSLHDVRLDPDSPHGRAQQTNLEYLLMLDEDNLVWSFRKTAGLPTPGKPYKGWEDPSIELRGHFVGHYLSASAQMWASTHNKSLKEKMTSVVSYLSACQEKIGTGYLSAFPSEQFDRFEAIKPVWAPYYTIHKILSGLLDQYTFAGNNQAFKIMTSMVDYFYNRVQNVITKYTVERHYLSLNEETGGMNDVLYKLYRITANPKHLLLAHLFDKPCFLGLLAVQADDIAGFHANTHIPIVIGSQMRYEVTGDPLYKEIGTYFMDIVNSSHSYATGGTSASEFWSEPKRLATRLGTENEESCTTYNMLKVSRHLFRWTKEVVYADFYERALTNGVLSIQRGREPGIMIYMLPLGRGVSKAKSYHGWGTPFESFWCCYGTGTESFSKLGDSIYFEEGGDNPGLYIIQYISSSLNWALGKLKLNQKVDPVNSGDPYLRVSLTVSPVGTGQSSTLNLRIPSWTHSDGAKAKLNGQDYALQPSPGSFLSITRNWSPGDVVTLQLPISLRQDPIKDDRPEYASIQGILYGPYLLAAHTSGDWEIKTGSASSPSDWITPIPSSYNNDLVTFSQQLGKSIFVLTNANQSITMKKLPESGTDAAVQASFRLIFEESSSSKHSTMNDIIGQTVKFEPLDLPGMVVVHQGEEDLTVADSSSEKGSSSVFLLASGLDGSSETVSLESESNRGCFVYNADYQSGGSLKLSCNNEPSDAAFSQAASFVMNKGLSEYHPISFVAKGASRNFLLAPLLSLRDESYTVYFNIHT</sequence>
<organism evidence="3 4">
    <name type="scientific">Morus notabilis</name>
    <dbReference type="NCBI Taxonomy" id="981085"/>
    <lineage>
        <taxon>Eukaryota</taxon>
        <taxon>Viridiplantae</taxon>
        <taxon>Streptophyta</taxon>
        <taxon>Embryophyta</taxon>
        <taxon>Tracheophyta</taxon>
        <taxon>Spermatophyta</taxon>
        <taxon>Magnoliopsida</taxon>
        <taxon>eudicotyledons</taxon>
        <taxon>Gunneridae</taxon>
        <taxon>Pentapetalae</taxon>
        <taxon>rosids</taxon>
        <taxon>fabids</taxon>
        <taxon>Rosales</taxon>
        <taxon>Moraceae</taxon>
        <taxon>Moreae</taxon>
        <taxon>Morus</taxon>
    </lineage>
</organism>
<dbReference type="InterPro" id="IPR049046">
    <property type="entry name" value="Beta-AFase-like_GH127_middle"/>
</dbReference>
<evidence type="ECO:0000313" key="3">
    <source>
        <dbReference type="EMBL" id="EXB48384.1"/>
    </source>
</evidence>
<dbReference type="InterPro" id="IPR036195">
    <property type="entry name" value="AbfB_ABD_sf"/>
</dbReference>
<dbReference type="GO" id="GO:0046556">
    <property type="term" value="F:alpha-L-arabinofuranosidase activity"/>
    <property type="evidence" value="ECO:0007669"/>
    <property type="project" value="InterPro"/>
</dbReference>
<gene>
    <name evidence="3" type="ORF">L484_007961</name>
</gene>
<dbReference type="PANTHER" id="PTHR31151">
    <property type="entry name" value="PROLINE-TRNA LIGASE (DUF1680)"/>
    <property type="match status" value="1"/>
</dbReference>
<dbReference type="SUPFAM" id="SSF110221">
    <property type="entry name" value="AbfB domain"/>
    <property type="match status" value="1"/>
</dbReference>
<dbReference type="SUPFAM" id="SSF48208">
    <property type="entry name" value="Six-hairpin glycosidases"/>
    <property type="match status" value="1"/>
</dbReference>
<dbReference type="Proteomes" id="UP000030645">
    <property type="component" value="Unassembled WGS sequence"/>
</dbReference>
<keyword evidence="4" id="KW-1185">Reference proteome</keyword>
<feature type="domain" description="Non-reducing end beta-L-arabinofuranosidase-like GH127 middle" evidence="2">
    <location>
        <begin position="497"/>
        <end position="597"/>
    </location>
</feature>
<name>W9QXE7_9ROSA</name>
<dbReference type="EMBL" id="KE343942">
    <property type="protein sequence ID" value="EXB48384.1"/>
    <property type="molecule type" value="Genomic_DNA"/>
</dbReference>
<proteinExistence type="predicted"/>
<dbReference type="InterPro" id="IPR008928">
    <property type="entry name" value="6-hairpin_glycosidase_sf"/>
</dbReference>
<dbReference type="Pfam" id="PF20736">
    <property type="entry name" value="Glyco_hydro127M"/>
    <property type="match status" value="1"/>
</dbReference>
<dbReference type="Gene3D" id="2.80.10.50">
    <property type="match status" value="1"/>
</dbReference>
<dbReference type="PANTHER" id="PTHR31151:SF0">
    <property type="entry name" value="PROLINE-TRNA LIGASE (DUF1680)"/>
    <property type="match status" value="1"/>
</dbReference>
<dbReference type="GO" id="GO:0046373">
    <property type="term" value="P:L-arabinose metabolic process"/>
    <property type="evidence" value="ECO:0007669"/>
    <property type="project" value="InterPro"/>
</dbReference>
<evidence type="ECO:0008006" key="5">
    <source>
        <dbReference type="Google" id="ProtNLM"/>
    </source>
</evidence>
<protein>
    <recommendedName>
        <fullName evidence="5">Alpha-L-arabinofuranosidase B arabinose-binding domain-containing protein</fullName>
    </recommendedName>
</protein>
<accession>W9QXE7</accession>
<dbReference type="InterPro" id="IPR012878">
    <property type="entry name" value="Beta-AFase-like_GH127_cat"/>
</dbReference>
<evidence type="ECO:0000313" key="4">
    <source>
        <dbReference type="Proteomes" id="UP000030645"/>
    </source>
</evidence>
<dbReference type="KEGG" id="mnt:21391350"/>
<dbReference type="AlphaFoldDB" id="W9QXE7"/>
<evidence type="ECO:0000259" key="2">
    <source>
        <dbReference type="Pfam" id="PF20736"/>
    </source>
</evidence>
<dbReference type="eggNOG" id="ENOG502QRCI">
    <property type="taxonomic scope" value="Eukaryota"/>
</dbReference>